<proteinExistence type="predicted"/>
<dbReference type="GeneID" id="62697694"/>
<dbReference type="KEGG" id="csci:HDCHBGLK_03515"/>
<dbReference type="RefSeq" id="WP_004604808.1">
    <property type="nucleotide sequence ID" value="NZ_CP036170.1"/>
</dbReference>
<dbReference type="EMBL" id="CP036170">
    <property type="protein sequence ID" value="QBF76099.1"/>
    <property type="molecule type" value="Genomic_DNA"/>
</dbReference>
<reference evidence="1 2" key="1">
    <citation type="journal article" date="2019" name="Appl. Environ. Microbiol.">
        <title>Clostridium scindens ATCC 35704: integration of nutritional requirements, the complete genome sequence, and global transcriptional responses to bile acids.</title>
        <authorList>
            <person name="Devendran S."/>
            <person name="Shrestha R."/>
            <person name="Alves J.M.P."/>
            <person name="Wolf P.G."/>
            <person name="Ly L."/>
            <person name="Hernandez A.G."/>
            <person name="Mendez-Garcia C."/>
            <person name="Inboden A."/>
            <person name="Wiley J."/>
            <person name="Paul O."/>
            <person name="Allen A."/>
            <person name="Springer E."/>
            <person name="Wright C.L."/>
            <person name="Fields C.J."/>
            <person name="Daniel S.L."/>
            <person name="Ridlon J.M."/>
        </authorList>
    </citation>
    <scope>NUCLEOTIDE SEQUENCE [LARGE SCALE GENOMIC DNA]</scope>
    <source>
        <strain evidence="1 2">ATCC 35704</strain>
    </source>
</reference>
<dbReference type="HOGENOM" id="CLU_902319_0_0_9"/>
<evidence type="ECO:0000313" key="2">
    <source>
        <dbReference type="Proteomes" id="UP000289664"/>
    </source>
</evidence>
<dbReference type="OrthoDB" id="8357868at2"/>
<protein>
    <submittedName>
        <fullName evidence="1">Uncharacterized protein</fullName>
    </submittedName>
</protein>
<dbReference type="AlphaFoldDB" id="B0N9I0"/>
<gene>
    <name evidence="1" type="ORF">HDCHBGLK_03515</name>
</gene>
<keyword evidence="2" id="KW-1185">Reference proteome</keyword>
<sequence>MKCAYCGKETKGTKEHIISCAILDLFPECYITFDNARDKVHQADPMVKDVCAKCNNQRISYIDSYAKDFISQYFTQKYTEHDTVEIEYDYVMVQKMLLKYAFNDLRSHKDDCTFFDEEMLHYLLNENDNSPKINVTVLCGLAVNVSPAPDAMFGNLKLRWCKDPILYANSIVRNIDYETGQVFLNDDVQKENFPDLRISYLFRFNSVQFLLMCWDKTSEKIEENNVVLSCQYPYCLMKATETKTVLPVCTDEFNYHQFEHIHVKWDGLFEVGLMRKLASGGKYQYKELYEREWEKEEENIKQQHPR</sequence>
<dbReference type="STRING" id="411468.CLOSCI_00092"/>
<evidence type="ECO:0000313" key="1">
    <source>
        <dbReference type="EMBL" id="QBF76099.1"/>
    </source>
</evidence>
<accession>B0N9I0</accession>
<organism evidence="1 2">
    <name type="scientific">Clostridium scindens (strain ATCC 35704 / DSM 5676 / VPI 13733 / 19)</name>
    <dbReference type="NCBI Taxonomy" id="411468"/>
    <lineage>
        <taxon>Bacteria</taxon>
        <taxon>Bacillati</taxon>
        <taxon>Bacillota</taxon>
        <taxon>Clostridia</taxon>
        <taxon>Lachnospirales</taxon>
        <taxon>Lachnospiraceae</taxon>
    </lineage>
</organism>
<dbReference type="eggNOG" id="ENOG5033MQY">
    <property type="taxonomic scope" value="Bacteria"/>
</dbReference>
<dbReference type="Proteomes" id="UP000289664">
    <property type="component" value="Chromosome"/>
</dbReference>
<name>B0N9I0_CLOS5</name>